<dbReference type="InterPro" id="IPR021773">
    <property type="entry name" value="TPC11"/>
</dbReference>
<dbReference type="Pfam" id="PF11817">
    <property type="entry name" value="Foie-gras_1"/>
    <property type="match status" value="1"/>
</dbReference>
<feature type="domain" description="Gryzun putative trafficking through Golgi" evidence="1">
    <location>
        <begin position="955"/>
        <end position="1066"/>
    </location>
</feature>
<dbReference type="EMBL" id="VUJU01001618">
    <property type="protein sequence ID" value="KAF0764506.1"/>
    <property type="molecule type" value="Genomic_DNA"/>
</dbReference>
<organism evidence="3 4">
    <name type="scientific">Aphis craccivora</name>
    <name type="common">Cowpea aphid</name>
    <dbReference type="NCBI Taxonomy" id="307492"/>
    <lineage>
        <taxon>Eukaryota</taxon>
        <taxon>Metazoa</taxon>
        <taxon>Ecdysozoa</taxon>
        <taxon>Arthropoda</taxon>
        <taxon>Hexapoda</taxon>
        <taxon>Insecta</taxon>
        <taxon>Pterygota</taxon>
        <taxon>Neoptera</taxon>
        <taxon>Paraneoptera</taxon>
        <taxon>Hemiptera</taxon>
        <taxon>Sternorrhyncha</taxon>
        <taxon>Aphidomorpha</taxon>
        <taxon>Aphidoidea</taxon>
        <taxon>Aphididae</taxon>
        <taxon>Aphidini</taxon>
        <taxon>Aphis</taxon>
        <taxon>Aphis</taxon>
    </lineage>
</organism>
<protein>
    <submittedName>
        <fullName evidence="3">Trafficking protein particle complex subunit 11</fullName>
    </submittedName>
</protein>
<gene>
    <name evidence="3" type="ORF">FWK35_00010908</name>
</gene>
<name>A0A6G0Z1M3_APHCR</name>
<dbReference type="Pfam" id="PF07919">
    <property type="entry name" value="Gryzun"/>
    <property type="match status" value="1"/>
</dbReference>
<dbReference type="PANTHER" id="PTHR14374">
    <property type="entry name" value="FOIE GRAS"/>
    <property type="match status" value="1"/>
</dbReference>
<evidence type="ECO:0000259" key="2">
    <source>
        <dbReference type="Pfam" id="PF11817"/>
    </source>
</evidence>
<comment type="caution">
    <text evidence="3">The sequence shown here is derived from an EMBL/GenBank/DDBJ whole genome shotgun (WGS) entry which is preliminary data.</text>
</comment>
<accession>A0A6G0Z1M3</accession>
<dbReference type="InterPro" id="IPR012880">
    <property type="entry name" value="Gryzun"/>
</dbReference>
<reference evidence="3 4" key="1">
    <citation type="submission" date="2019-08" db="EMBL/GenBank/DDBJ databases">
        <title>Whole genome of Aphis craccivora.</title>
        <authorList>
            <person name="Voronova N.V."/>
            <person name="Shulinski R.S."/>
            <person name="Bandarenka Y.V."/>
            <person name="Zhorov D.G."/>
            <person name="Warner D."/>
        </authorList>
    </citation>
    <scope>NUCLEOTIDE SEQUENCE [LARGE SCALE GENOMIC DNA]</scope>
    <source>
        <strain evidence="3">180601</strain>
        <tissue evidence="3">Whole Body</tissue>
    </source>
</reference>
<proteinExistence type="predicted"/>
<dbReference type="Proteomes" id="UP000478052">
    <property type="component" value="Unassembled WGS sequence"/>
</dbReference>
<keyword evidence="4" id="KW-1185">Reference proteome</keyword>
<evidence type="ECO:0000313" key="4">
    <source>
        <dbReference type="Proteomes" id="UP000478052"/>
    </source>
</evidence>
<dbReference type="GO" id="GO:0005737">
    <property type="term" value="C:cytoplasm"/>
    <property type="evidence" value="ECO:0007669"/>
    <property type="project" value="TreeGrafter"/>
</dbReference>
<evidence type="ECO:0000259" key="1">
    <source>
        <dbReference type="Pfam" id="PF07919"/>
    </source>
</evidence>
<dbReference type="AlphaFoldDB" id="A0A6G0Z1M3"/>
<sequence length="1109" mass="127603">MVDYKEFDFPAELCCSPSPLIAIAGLDTVNNTIHRTIWDAFHSPVGRDSRAVLNFFHLTSEYKFPNLSEKRVMPYIPKGILKRNWLEKHIRYDPAVVVIFYDCDWDDESWNEKISECSSRVQSIRLSLEGRKSRIVVVLIQKLMPAVDDTITTERAASLCEACTLNPKALFILPVVDNIHGYAIRLENAFYDLAQNYYQQQIRSVKSKLENLSKTSHQYLIVRYSFKIAFYNELRQDHHNAHKHYHQCYMSLLEIRTFDTNIYEVKVVAAYIIYKISRLLFSMKRARDALTQFNSHVNVFKSMIGPPELMFEHYSWLSKQFSMFASLFDETTAESSTATQALNPGFFFKEAAEYAKKRKISAYDICQDANVYPSSDPLSQWNNIEFYGQRPWRLIKNLNNLDFDTIEADGVQALKFYENTKVDHSKAIISFLGNAMKQFKHYNCPRMRNLLAVQMADEYYNAKDYSKALTLWSHMLWDYRDEGWEAIAHELVNKCLKCAYLTASVQNYVELNLEALKYYKNVDLQKALNNIGSIIQRKIPEPEKTLNEYEKNISMEEWQKCDSMQSKTVLEIDMSVTNSTVDTKVILKDVSCDGIEIEIFIKADFPILVQFSKLIACVTCIDNTYDVDVCTDGNRLIYGESKTHKYTCKFVPSPNDVGKEITNCYSILNSIQVNSIKLQLGNEPDFPIVLKFYSSIKKTKSFEREMNNFSLSKTSDDEFERIKQITSATLKPRSSRLGMEIKHQNPALLLEWYKVSVCLTNLEDRPVSDVCLNFSLNRNNNEKIEHSTEVCEDPDKNILSLPVDFKLDSMLVGDQKTQSFYVRFSSLDTRYFQLMISYSIEDNNRTKIACVKDVEIIIDVNIVFDVSVTYMTSKFEPVSKVYVGEPLIVMPNIKCLSPWPIIIENTYFQLAKHVNISAGGYQSVLNGILLESDECASEVLCVTPSEFNENILGCFTINWKRANEGNECKSGYSSIELPKIIVEKSSFLVDMKLPAHGWLHTPMSVVYFLHNNSESLLTLDVSMEANEAFMMAGHKDLNVTVLPESTYKLHFNLYPLVVGVSTLPKMLIGCTSEPNDFKHILNDVLVRSLQTQIYIMPKHLPIQTNEVLK</sequence>
<evidence type="ECO:0000313" key="3">
    <source>
        <dbReference type="EMBL" id="KAF0764506.1"/>
    </source>
</evidence>
<feature type="domain" description="Trafficking protein particle complex subunit 11" evidence="2">
    <location>
        <begin position="262"/>
        <end position="516"/>
    </location>
</feature>
<dbReference type="PANTHER" id="PTHR14374:SF0">
    <property type="entry name" value="TRAFFICKING PROTEIN PARTICLE COMPLEX SUBUNIT 11"/>
    <property type="match status" value="1"/>
</dbReference>
<dbReference type="OrthoDB" id="6278596at2759"/>